<evidence type="ECO:0000313" key="2">
    <source>
        <dbReference type="EMBL" id="CEA04048.1"/>
    </source>
</evidence>
<dbReference type="EMBL" id="LK391969">
    <property type="protein sequence ID" value="CEF26397.1"/>
    <property type="molecule type" value="Genomic_DNA"/>
</dbReference>
<dbReference type="PATRIC" id="fig|1461581.3.peg.1304"/>
<protein>
    <submittedName>
        <fullName evidence="2">Integrating conjugative element protein</fullName>
    </submittedName>
</protein>
<reference evidence="2" key="1">
    <citation type="submission" date="2014-07" db="EMBL/GenBank/DDBJ databases">
        <authorList>
            <person name="Urmite Genomes Urmite Genomes"/>
        </authorList>
    </citation>
    <scope>NUCLEOTIDE SEQUENCE</scope>
    <source>
        <strain evidence="2">12M76_air</strain>
    </source>
</reference>
<keyword evidence="1" id="KW-0732">Signal</keyword>
<evidence type="ECO:0000256" key="1">
    <source>
        <dbReference type="SAM" id="SignalP"/>
    </source>
</evidence>
<dbReference type="OrthoDB" id="8560395at2"/>
<dbReference type="RefSeq" id="WP_052508718.1">
    <property type="nucleotide sequence ID" value="NZ_LK391969.1"/>
</dbReference>
<dbReference type="EMBL" id="LM997413">
    <property type="protein sequence ID" value="CEA04048.1"/>
    <property type="molecule type" value="Genomic_DNA"/>
</dbReference>
<dbReference type="InterPro" id="IPR021300">
    <property type="entry name" value="Integr_conj_element_PFL4695"/>
</dbReference>
<dbReference type="Pfam" id="PF11072">
    <property type="entry name" value="DUF2859"/>
    <property type="match status" value="1"/>
</dbReference>
<sequence length="183" mass="19141">MFFMSRTVWPLAAGSLVVAMGWSQITLAAPDNQMSLQVVADIGGEPARPYYVAIGGAGVPEHEGIQVARTAPYSIEDMLPVVTKTLSPGPVERRGLSLPAGFQPLFIVGDDPLSLSWLAARSQHLLEIGATGLAVNAQSAATLQLLLDAVPGLRIDPVAGDDLAVLLGLSHYPALITHAGVEQ</sequence>
<accession>A0A078M9E9</accession>
<proteinExistence type="predicted"/>
<organism evidence="2">
    <name type="scientific">Pseudomonas saudimassiliensis</name>
    <dbReference type="NCBI Taxonomy" id="1461581"/>
    <lineage>
        <taxon>Bacteria</taxon>
        <taxon>Pseudomonadati</taxon>
        <taxon>Pseudomonadota</taxon>
        <taxon>Gammaproteobacteria</taxon>
        <taxon>Pseudomonadales</taxon>
        <taxon>Pseudomonadaceae</taxon>
        <taxon>Pseudomonas</taxon>
    </lineage>
</organism>
<dbReference type="NCBIfam" id="TIGR03765">
    <property type="entry name" value="ICE_PFL_4695"/>
    <property type="match status" value="1"/>
</dbReference>
<feature type="chain" id="PRO_5007377858" evidence="1">
    <location>
        <begin position="29"/>
        <end position="183"/>
    </location>
</feature>
<dbReference type="AlphaFoldDB" id="A0A078M9E9"/>
<feature type="signal peptide" evidence="1">
    <location>
        <begin position="1"/>
        <end position="28"/>
    </location>
</feature>
<gene>
    <name evidence="2" type="ORF">BN1049_01326</name>
</gene>
<name>A0A078M9E9_9PSED</name>